<dbReference type="Pfam" id="PF07679">
    <property type="entry name" value="I-set"/>
    <property type="match status" value="3"/>
</dbReference>
<name>A0A1I7XLF8_HETBA</name>
<dbReference type="InterPro" id="IPR013098">
    <property type="entry name" value="Ig_I-set"/>
</dbReference>
<dbReference type="PANTHER" id="PTHR47633:SF4">
    <property type="entry name" value="MYOPALLADIN ISOFORM X1"/>
    <property type="match status" value="1"/>
</dbReference>
<dbReference type="PROSITE" id="PS50835">
    <property type="entry name" value="IG_LIKE"/>
    <property type="match status" value="3"/>
</dbReference>
<dbReference type="InterPro" id="IPR003599">
    <property type="entry name" value="Ig_sub"/>
</dbReference>
<dbReference type="AlphaFoldDB" id="A0A1I7XLF8"/>
<reference evidence="3" key="1">
    <citation type="submission" date="2016-11" db="UniProtKB">
        <authorList>
            <consortium name="WormBaseParasite"/>
        </authorList>
    </citation>
    <scope>IDENTIFICATION</scope>
</reference>
<dbReference type="Gene3D" id="2.60.40.10">
    <property type="entry name" value="Immunoglobulins"/>
    <property type="match status" value="3"/>
</dbReference>
<accession>A0A1I7XLF8</accession>
<dbReference type="SMART" id="SM00409">
    <property type="entry name" value="IG"/>
    <property type="match status" value="3"/>
</dbReference>
<dbReference type="FunFam" id="2.60.40.10:FF:000962">
    <property type="entry name" value="titin isoform X1"/>
    <property type="match status" value="2"/>
</dbReference>
<dbReference type="WBParaSite" id="Hba_18133">
    <property type="protein sequence ID" value="Hba_18133"/>
    <property type="gene ID" value="Hba_18133"/>
</dbReference>
<dbReference type="FunFam" id="2.60.40.10:FF:000119">
    <property type="entry name" value="Sallimus, isoform P"/>
    <property type="match status" value="1"/>
</dbReference>
<organism evidence="2 3">
    <name type="scientific">Heterorhabditis bacteriophora</name>
    <name type="common">Entomopathogenic nematode worm</name>
    <dbReference type="NCBI Taxonomy" id="37862"/>
    <lineage>
        <taxon>Eukaryota</taxon>
        <taxon>Metazoa</taxon>
        <taxon>Ecdysozoa</taxon>
        <taxon>Nematoda</taxon>
        <taxon>Chromadorea</taxon>
        <taxon>Rhabditida</taxon>
        <taxon>Rhabditina</taxon>
        <taxon>Rhabditomorpha</taxon>
        <taxon>Strongyloidea</taxon>
        <taxon>Heterorhabditidae</taxon>
        <taxon>Heterorhabditis</taxon>
    </lineage>
</organism>
<proteinExistence type="predicted"/>
<dbReference type="Proteomes" id="UP000095283">
    <property type="component" value="Unplaced"/>
</dbReference>
<keyword evidence="2" id="KW-1185">Reference proteome</keyword>
<evidence type="ECO:0000313" key="2">
    <source>
        <dbReference type="Proteomes" id="UP000095283"/>
    </source>
</evidence>
<dbReference type="SUPFAM" id="SSF48726">
    <property type="entry name" value="Immunoglobulin"/>
    <property type="match status" value="3"/>
</dbReference>
<feature type="domain" description="Ig-like" evidence="1">
    <location>
        <begin position="278"/>
        <end position="357"/>
    </location>
</feature>
<dbReference type="PANTHER" id="PTHR47633">
    <property type="entry name" value="IMMUNOGLOBULIN"/>
    <property type="match status" value="1"/>
</dbReference>
<dbReference type="InterPro" id="IPR013783">
    <property type="entry name" value="Ig-like_fold"/>
</dbReference>
<evidence type="ECO:0000259" key="1">
    <source>
        <dbReference type="PROSITE" id="PS50835"/>
    </source>
</evidence>
<dbReference type="InterPro" id="IPR036179">
    <property type="entry name" value="Ig-like_dom_sf"/>
</dbReference>
<feature type="domain" description="Ig-like" evidence="1">
    <location>
        <begin position="12"/>
        <end position="103"/>
    </location>
</feature>
<dbReference type="InterPro" id="IPR007110">
    <property type="entry name" value="Ig-like_dom"/>
</dbReference>
<sequence length="436" mass="48552">MEEAEPAPKSAPRFIVPISSPGDLFEGQPAHFEATIEPVDDPKMQILWYLNGAPISASSRVKMINDFGWVIMDINQTEVRDSGEWRCVAKNAAGEAECSTNLAVQGKENIAYDSLQPQSLDRIREIEADKPELPEIPLPVFDAPVIVSPLSVQGALEEAGSAHLEAQFTPINDPSIKVEWLRDGQPIFHSNRYKMVHDFGFAVLDIVHLLAHDSGGYTIRVSNATGEASSSTSIAVEPSSGLILHSQNEQKAKAVEELEEVLHRKPEEILEEIKEAMPVFIEPLSAPIECAEGDRAHFTARYEPLNDNKLQVQWFLDGRPLKTGSRVKTINDFGFVVLEISPVYPEDSGEYTCRAINKVHIFRINNIIYLPYNFISMYNIEDNTNRLFSGNGCMRWGKFASLENGCHMNSRKTALAADSTFAFRCLPGNVRRTFCG</sequence>
<protein>
    <submittedName>
        <fullName evidence="3">Immunoglobulin I-set domain protein</fullName>
    </submittedName>
</protein>
<feature type="domain" description="Ig-like" evidence="1">
    <location>
        <begin position="144"/>
        <end position="235"/>
    </location>
</feature>
<evidence type="ECO:0000313" key="3">
    <source>
        <dbReference type="WBParaSite" id="Hba_18133"/>
    </source>
</evidence>
<dbReference type="CDD" id="cd00096">
    <property type="entry name" value="Ig"/>
    <property type="match status" value="1"/>
</dbReference>